<dbReference type="FunFam" id="2.60.40.10:FF:000437">
    <property type="entry name" value="Beat-IIIc, isoform A"/>
    <property type="match status" value="1"/>
</dbReference>
<dbReference type="Proteomes" id="UP000682892">
    <property type="component" value="Unassembled WGS sequence"/>
</dbReference>
<dbReference type="InterPro" id="IPR013783">
    <property type="entry name" value="Ig-like_fold"/>
</dbReference>
<dbReference type="InterPro" id="IPR036179">
    <property type="entry name" value="Ig-like_dom_sf"/>
</dbReference>
<evidence type="ECO:0000313" key="2">
    <source>
        <dbReference type="EMBL" id="EAT38384.1"/>
    </source>
</evidence>
<dbReference type="STRING" id="7159.Q16V09"/>
<dbReference type="PANTHER" id="PTHR21261:SF5">
    <property type="entry name" value="BEATEN PATH VA, ISOFORM A-RELATED"/>
    <property type="match status" value="1"/>
</dbReference>
<proteinExistence type="predicted"/>
<protein>
    <submittedName>
        <fullName evidence="2">AAEL009716-PA</fullName>
    </submittedName>
</protein>
<dbReference type="VEuPathDB" id="VectorBase:AAEL009729"/>
<accession>Q16V09</accession>
<dbReference type="PaxDb" id="7159-AAEL009716-PA"/>
<gene>
    <name evidence="2" type="ORF">AaeL_AAEL009716</name>
</gene>
<organism evidence="2 3">
    <name type="scientific">Aedes aegypti</name>
    <name type="common">Yellowfever mosquito</name>
    <name type="synonym">Culex aegypti</name>
    <dbReference type="NCBI Taxonomy" id="7159"/>
    <lineage>
        <taxon>Eukaryota</taxon>
        <taxon>Metazoa</taxon>
        <taxon>Ecdysozoa</taxon>
        <taxon>Arthropoda</taxon>
        <taxon>Hexapoda</taxon>
        <taxon>Insecta</taxon>
        <taxon>Pterygota</taxon>
        <taxon>Neoptera</taxon>
        <taxon>Endopterygota</taxon>
        <taxon>Diptera</taxon>
        <taxon>Nematocera</taxon>
        <taxon>Culicoidea</taxon>
        <taxon>Culicidae</taxon>
        <taxon>Culicinae</taxon>
        <taxon>Aedini</taxon>
        <taxon>Aedes</taxon>
        <taxon>Stegomyia</taxon>
    </lineage>
</organism>
<dbReference type="PhylomeDB" id="Q16V09"/>
<sequence>MSIHFSHLSADFRIIRTLQLTEIVVPDVVDVRDTPTLSCSYDMGTHTLNSVKWYKDESEFFRYSPMLEPNVRTFPVDGVSVVRDSPEHYCNRFMCSIQLQRLNIKSSGTYRCEVSGDAPEFKLAHGVYNMTVAEHLRDILYRPVQRPHLNPLFTLSETRHRNPSVTERQKRNRTARHTILIFKLFKFTENHNQFKFIPLNRFSSDGLSPNKEIPLPYLRVQEAGPRRKAVRGAIIFIASSSPDLWDGPKNGKI</sequence>
<evidence type="ECO:0000313" key="3">
    <source>
        <dbReference type="Proteomes" id="UP000682892"/>
    </source>
</evidence>
<reference evidence="2" key="1">
    <citation type="submission" date="2005-10" db="EMBL/GenBank/DDBJ databases">
        <authorList>
            <person name="Loftus B.J."/>
            <person name="Nene V.M."/>
            <person name="Hannick L.I."/>
            <person name="Bidwell S."/>
            <person name="Haas B."/>
            <person name="Amedeo P."/>
            <person name="Orvis J."/>
            <person name="Wortman J.R."/>
            <person name="White O.R."/>
            <person name="Salzberg S."/>
            <person name="Shumway M."/>
            <person name="Koo H."/>
            <person name="Zhao Y."/>
            <person name="Holmes M."/>
            <person name="Miller J."/>
            <person name="Schatz M."/>
            <person name="Pop M."/>
            <person name="Pai G."/>
            <person name="Utterback T."/>
            <person name="Rogers Y.-H."/>
            <person name="Kravitz S."/>
            <person name="Fraser C.M."/>
        </authorList>
    </citation>
    <scope>NUCLEOTIDE SEQUENCE</scope>
    <source>
        <strain evidence="2">Liverpool</strain>
    </source>
</reference>
<dbReference type="EMBL" id="CH477606">
    <property type="protein sequence ID" value="EAT38384.1"/>
    <property type="molecule type" value="Genomic_DNA"/>
</dbReference>
<dbReference type="AlphaFoldDB" id="Q16V09"/>
<feature type="domain" description="Ig-like" evidence="1">
    <location>
        <begin position="36"/>
        <end position="124"/>
    </location>
</feature>
<dbReference type="PROSITE" id="PS50835">
    <property type="entry name" value="IG_LIKE"/>
    <property type="match status" value="1"/>
</dbReference>
<dbReference type="HOGENOM" id="CLU_1099265_0_0_1"/>
<dbReference type="Gene3D" id="2.60.40.10">
    <property type="entry name" value="Immunoglobulins"/>
    <property type="match status" value="1"/>
</dbReference>
<name>Q16V09_AEDAE</name>
<reference evidence="2" key="3">
    <citation type="submission" date="2012-09" db="EMBL/GenBank/DDBJ databases">
        <authorList>
            <consortium name="VectorBase"/>
        </authorList>
    </citation>
    <scope>NUCLEOTIDE SEQUENCE</scope>
    <source>
        <strain evidence="2">Liverpool</strain>
    </source>
</reference>
<evidence type="ECO:0000259" key="1">
    <source>
        <dbReference type="PROSITE" id="PS50835"/>
    </source>
</evidence>
<dbReference type="PANTHER" id="PTHR21261">
    <property type="entry name" value="BEAT PROTEIN"/>
    <property type="match status" value="1"/>
</dbReference>
<dbReference type="SUPFAM" id="SSF48726">
    <property type="entry name" value="Immunoglobulin"/>
    <property type="match status" value="1"/>
</dbReference>
<dbReference type="eggNOG" id="ENOG502TBSG">
    <property type="taxonomic scope" value="Eukaryota"/>
</dbReference>
<dbReference type="InterPro" id="IPR007110">
    <property type="entry name" value="Ig-like_dom"/>
</dbReference>
<reference evidence="2" key="2">
    <citation type="journal article" date="2007" name="Science">
        <title>Genome sequence of Aedes aegypti, a major arbovirus vector.</title>
        <authorList>
            <person name="Nene V."/>
            <person name="Wortman J.R."/>
            <person name="Lawson D."/>
            <person name="Haas B."/>
            <person name="Kodira C."/>
            <person name="Tu Z.J."/>
            <person name="Loftus B."/>
            <person name="Xi Z."/>
            <person name="Megy K."/>
            <person name="Grabherr M."/>
            <person name="Ren Q."/>
            <person name="Zdobnov E.M."/>
            <person name="Lobo N.F."/>
            <person name="Campbell K.S."/>
            <person name="Brown S.E."/>
            <person name="Bonaldo M.F."/>
            <person name="Zhu J."/>
            <person name="Sinkins S.P."/>
            <person name="Hogenkamp D.G."/>
            <person name="Amedeo P."/>
            <person name="Arensburger P."/>
            <person name="Atkinson P.W."/>
            <person name="Bidwell S."/>
            <person name="Biedler J."/>
            <person name="Birney E."/>
            <person name="Bruggner R.V."/>
            <person name="Costas J."/>
            <person name="Coy M.R."/>
            <person name="Crabtree J."/>
            <person name="Crawford M."/>
            <person name="Debruyn B."/>
            <person name="Decaprio D."/>
            <person name="Eiglmeier K."/>
            <person name="Eisenstadt E."/>
            <person name="El-Dorry H."/>
            <person name="Gelbart W.M."/>
            <person name="Gomes S.L."/>
            <person name="Hammond M."/>
            <person name="Hannick L.I."/>
            <person name="Hogan J.R."/>
            <person name="Holmes M.H."/>
            <person name="Jaffe D."/>
            <person name="Johnston J.S."/>
            <person name="Kennedy R.C."/>
            <person name="Koo H."/>
            <person name="Kravitz S."/>
            <person name="Kriventseva E.V."/>
            <person name="Kulp D."/>
            <person name="Labutti K."/>
            <person name="Lee E."/>
            <person name="Li S."/>
            <person name="Lovin D.D."/>
            <person name="Mao C."/>
            <person name="Mauceli E."/>
            <person name="Menck C.F."/>
            <person name="Miller J.R."/>
            <person name="Montgomery P."/>
            <person name="Mori A."/>
            <person name="Nascimento A.L."/>
            <person name="Naveira H.F."/>
            <person name="Nusbaum C."/>
            <person name="O'leary S."/>
            <person name="Orvis J."/>
            <person name="Pertea M."/>
            <person name="Quesneville H."/>
            <person name="Reidenbach K.R."/>
            <person name="Rogers Y.H."/>
            <person name="Roth C.W."/>
            <person name="Schneider J.R."/>
            <person name="Schatz M."/>
            <person name="Shumway M."/>
            <person name="Stanke M."/>
            <person name="Stinson E.O."/>
            <person name="Tubio J.M."/>
            <person name="Vanzee J.P."/>
            <person name="Verjovski-Almeida S."/>
            <person name="Werner D."/>
            <person name="White O."/>
            <person name="Wyder S."/>
            <person name="Zeng Q."/>
            <person name="Zhao Q."/>
            <person name="Zhao Y."/>
            <person name="Hill C.A."/>
            <person name="Raikhel A.S."/>
            <person name="Soares M.B."/>
            <person name="Knudson D.L."/>
            <person name="Lee N.H."/>
            <person name="Galagan J."/>
            <person name="Salzberg S.L."/>
            <person name="Paulsen I.T."/>
            <person name="Dimopoulos G."/>
            <person name="Collins F.H."/>
            <person name="Birren B."/>
            <person name="Fraser-Liggett C.M."/>
            <person name="Severson D.W."/>
        </authorList>
    </citation>
    <scope>NUCLEOTIDE SEQUENCE [LARGE SCALE GENOMIC DNA]</scope>
    <source>
        <strain evidence="2">Liverpool</strain>
    </source>
</reference>